<evidence type="ECO:0000259" key="3">
    <source>
        <dbReference type="PROSITE" id="PS51186"/>
    </source>
</evidence>
<reference evidence="4" key="1">
    <citation type="journal article" date="2021" name="PeerJ">
        <title>Extensive microbial diversity within the chicken gut microbiome revealed by metagenomics and culture.</title>
        <authorList>
            <person name="Gilroy R."/>
            <person name="Ravi A."/>
            <person name="Getino M."/>
            <person name="Pursley I."/>
            <person name="Horton D.L."/>
            <person name="Alikhan N.F."/>
            <person name="Baker D."/>
            <person name="Gharbi K."/>
            <person name="Hall N."/>
            <person name="Watson M."/>
            <person name="Adriaenssens E.M."/>
            <person name="Foster-Nyarko E."/>
            <person name="Jarju S."/>
            <person name="Secka A."/>
            <person name="Antonio M."/>
            <person name="Oren A."/>
            <person name="Chaudhuri R.R."/>
            <person name="La Ragione R."/>
            <person name="Hildebrand F."/>
            <person name="Pallen M.J."/>
        </authorList>
    </citation>
    <scope>NUCLEOTIDE SEQUENCE</scope>
    <source>
        <strain evidence="4">CHK165-2605</strain>
    </source>
</reference>
<dbReference type="InterPro" id="IPR050832">
    <property type="entry name" value="Bact_Acetyltransf"/>
</dbReference>
<name>A0A9D2P4P6_9FIRM</name>
<dbReference type="PANTHER" id="PTHR43877">
    <property type="entry name" value="AMINOALKYLPHOSPHONATE N-ACETYLTRANSFERASE-RELATED-RELATED"/>
    <property type="match status" value="1"/>
</dbReference>
<dbReference type="Gene3D" id="3.40.630.30">
    <property type="match status" value="1"/>
</dbReference>
<keyword evidence="2" id="KW-0012">Acyltransferase</keyword>
<evidence type="ECO:0000313" key="4">
    <source>
        <dbReference type="EMBL" id="HJC44110.1"/>
    </source>
</evidence>
<reference evidence="4" key="2">
    <citation type="submission" date="2021-04" db="EMBL/GenBank/DDBJ databases">
        <authorList>
            <person name="Gilroy R."/>
        </authorList>
    </citation>
    <scope>NUCLEOTIDE SEQUENCE</scope>
    <source>
        <strain evidence="4">CHK165-2605</strain>
    </source>
</reference>
<dbReference type="Proteomes" id="UP000823895">
    <property type="component" value="Unassembled WGS sequence"/>
</dbReference>
<organism evidence="4 5">
    <name type="scientific">Candidatus Mediterraneibacter gallistercoris</name>
    <dbReference type="NCBI Taxonomy" id="2838671"/>
    <lineage>
        <taxon>Bacteria</taxon>
        <taxon>Bacillati</taxon>
        <taxon>Bacillota</taxon>
        <taxon>Clostridia</taxon>
        <taxon>Lachnospirales</taxon>
        <taxon>Lachnospiraceae</taxon>
        <taxon>Mediterraneibacter</taxon>
    </lineage>
</organism>
<dbReference type="EMBL" id="DWWI01000219">
    <property type="protein sequence ID" value="HJC44110.1"/>
    <property type="molecule type" value="Genomic_DNA"/>
</dbReference>
<dbReference type="SUPFAM" id="SSF55729">
    <property type="entry name" value="Acyl-CoA N-acyltransferases (Nat)"/>
    <property type="match status" value="1"/>
</dbReference>
<dbReference type="GO" id="GO:0016747">
    <property type="term" value="F:acyltransferase activity, transferring groups other than amino-acyl groups"/>
    <property type="evidence" value="ECO:0007669"/>
    <property type="project" value="InterPro"/>
</dbReference>
<accession>A0A9D2P4P6</accession>
<comment type="caution">
    <text evidence="4">The sequence shown here is derived from an EMBL/GenBank/DDBJ whole genome shotgun (WGS) entry which is preliminary data.</text>
</comment>
<keyword evidence="1" id="KW-0808">Transferase</keyword>
<feature type="domain" description="N-acetyltransferase" evidence="3">
    <location>
        <begin position="4"/>
        <end position="146"/>
    </location>
</feature>
<gene>
    <name evidence="4" type="ORF">H9756_10635</name>
</gene>
<evidence type="ECO:0000256" key="1">
    <source>
        <dbReference type="ARBA" id="ARBA00022679"/>
    </source>
</evidence>
<dbReference type="CDD" id="cd04301">
    <property type="entry name" value="NAT_SF"/>
    <property type="match status" value="1"/>
</dbReference>
<dbReference type="Pfam" id="PF00583">
    <property type="entry name" value="Acetyltransf_1"/>
    <property type="match status" value="1"/>
</dbReference>
<dbReference type="InterPro" id="IPR016181">
    <property type="entry name" value="Acyl_CoA_acyltransferase"/>
</dbReference>
<evidence type="ECO:0000256" key="2">
    <source>
        <dbReference type="ARBA" id="ARBA00023315"/>
    </source>
</evidence>
<dbReference type="AlphaFoldDB" id="A0A9D2P4P6"/>
<protein>
    <submittedName>
        <fullName evidence="4">GNAT family N-acetyltransferase</fullName>
    </submittedName>
</protein>
<sequence length="146" mass="16943">MSIQVIRAVETWQHAGAYYVRIQAMARQYHITLREEFDEHDTPDAKYIVLLDDDFPVATCRLYEYGNKAMMLGRVVVLPEYRGRGLGRQAVLEAEKWTFELGCTKTVLESRDTAIGFYEKLGYTAYPDRVIHGETFTCVYMEKQLT</sequence>
<proteinExistence type="predicted"/>
<evidence type="ECO:0000313" key="5">
    <source>
        <dbReference type="Proteomes" id="UP000823895"/>
    </source>
</evidence>
<dbReference type="InterPro" id="IPR000182">
    <property type="entry name" value="GNAT_dom"/>
</dbReference>
<dbReference type="PROSITE" id="PS51186">
    <property type="entry name" value="GNAT"/>
    <property type="match status" value="1"/>
</dbReference>